<comment type="caution">
    <text evidence="1">The sequence shown here is derived from an EMBL/GenBank/DDBJ whole genome shotgun (WGS) entry which is preliminary data.</text>
</comment>
<gene>
    <name evidence="1" type="ORF">ENV62_04480</name>
</gene>
<name>A0A7C3SIL3_9BACT</name>
<reference evidence="1" key="1">
    <citation type="journal article" date="2020" name="mSystems">
        <title>Genome- and Community-Level Interaction Insights into Carbon Utilization and Element Cycling Functions of Hydrothermarchaeota in Hydrothermal Sediment.</title>
        <authorList>
            <person name="Zhou Z."/>
            <person name="Liu Y."/>
            <person name="Xu W."/>
            <person name="Pan J."/>
            <person name="Luo Z.H."/>
            <person name="Li M."/>
        </authorList>
    </citation>
    <scope>NUCLEOTIDE SEQUENCE [LARGE SCALE GENOMIC DNA]</scope>
    <source>
        <strain evidence="1">SpSt-776</strain>
    </source>
</reference>
<evidence type="ECO:0000313" key="1">
    <source>
        <dbReference type="EMBL" id="HGB14480.1"/>
    </source>
</evidence>
<dbReference type="InterPro" id="IPR009057">
    <property type="entry name" value="Homeodomain-like_sf"/>
</dbReference>
<protein>
    <recommendedName>
        <fullName evidence="2">Transposase</fullName>
    </recommendedName>
</protein>
<dbReference type="SUPFAM" id="SSF46689">
    <property type="entry name" value="Homeodomain-like"/>
    <property type="match status" value="1"/>
</dbReference>
<evidence type="ECO:0008006" key="2">
    <source>
        <dbReference type="Google" id="ProtNLM"/>
    </source>
</evidence>
<organism evidence="1">
    <name type="scientific">Desulfobacca acetoxidans</name>
    <dbReference type="NCBI Taxonomy" id="60893"/>
    <lineage>
        <taxon>Bacteria</taxon>
        <taxon>Pseudomonadati</taxon>
        <taxon>Thermodesulfobacteriota</taxon>
        <taxon>Desulfobaccia</taxon>
        <taxon>Desulfobaccales</taxon>
        <taxon>Desulfobaccaceae</taxon>
        <taxon>Desulfobacca</taxon>
    </lineage>
</organism>
<proteinExistence type="predicted"/>
<sequence>MPADQRKARKLSPEQKLQILREGEQSGKGVEVAQKYQIHPHTVVERFIRNLQGKAGPGRCLI</sequence>
<dbReference type="AlphaFoldDB" id="A0A7C3SIL3"/>
<accession>A0A7C3SIL3</accession>
<dbReference type="EMBL" id="DTHB01000035">
    <property type="protein sequence ID" value="HGB14480.1"/>
    <property type="molecule type" value="Genomic_DNA"/>
</dbReference>